<reference evidence="6" key="1">
    <citation type="submission" date="2018-11" db="EMBL/GenBank/DDBJ databases">
        <authorList>
            <person name="Alioto T."/>
            <person name="Alioto T."/>
        </authorList>
    </citation>
    <scope>NUCLEOTIDE SEQUENCE</scope>
</reference>
<keyword evidence="4" id="KW-1053">Target membrane</keyword>
<dbReference type="Proteomes" id="UP000596742">
    <property type="component" value="Unassembled WGS sequence"/>
</dbReference>
<keyword evidence="7" id="KW-1185">Reference proteome</keyword>
<accession>A0A8B6DHG7</accession>
<proteinExistence type="predicted"/>
<keyword evidence="5" id="KW-0166">Nematocyst</keyword>
<protein>
    <submittedName>
        <fullName evidence="6">Uncharacterized protein</fullName>
    </submittedName>
</protein>
<evidence type="ECO:0000313" key="6">
    <source>
        <dbReference type="EMBL" id="VDI19116.1"/>
    </source>
</evidence>
<dbReference type="InterPro" id="IPR015926">
    <property type="entry name" value="Cytolysin/lectin"/>
</dbReference>
<keyword evidence="4" id="KW-0472">Membrane</keyword>
<dbReference type="GO" id="GO:0042151">
    <property type="term" value="C:nematocyst"/>
    <property type="evidence" value="ECO:0007669"/>
    <property type="project" value="UniProtKB-SubCell"/>
</dbReference>
<dbReference type="GO" id="GO:0044218">
    <property type="term" value="C:other organism cell membrane"/>
    <property type="evidence" value="ECO:0007669"/>
    <property type="project" value="UniProtKB-KW"/>
</dbReference>
<organism evidence="6 7">
    <name type="scientific">Mytilus galloprovincialis</name>
    <name type="common">Mediterranean mussel</name>
    <dbReference type="NCBI Taxonomy" id="29158"/>
    <lineage>
        <taxon>Eukaryota</taxon>
        <taxon>Metazoa</taxon>
        <taxon>Spiralia</taxon>
        <taxon>Lophotrochozoa</taxon>
        <taxon>Mollusca</taxon>
        <taxon>Bivalvia</taxon>
        <taxon>Autobranchia</taxon>
        <taxon>Pteriomorphia</taxon>
        <taxon>Mytilida</taxon>
        <taxon>Mytiloidea</taxon>
        <taxon>Mytilidae</taxon>
        <taxon>Mytilinae</taxon>
        <taxon>Mytilus</taxon>
    </lineage>
</organism>
<comment type="subcellular location">
    <subcellularLocation>
        <location evidence="2">Nematocyst</location>
    </subcellularLocation>
    <subcellularLocation>
        <location evidence="1">Target cell membrane</location>
    </subcellularLocation>
</comment>
<evidence type="ECO:0000256" key="3">
    <source>
        <dbReference type="ARBA" id="ARBA00022537"/>
    </source>
</evidence>
<evidence type="ECO:0000256" key="1">
    <source>
        <dbReference type="ARBA" id="ARBA00004175"/>
    </source>
</evidence>
<dbReference type="Gene3D" id="2.60.270.20">
    <property type="entry name" value="Cytolysin/lectin"/>
    <property type="match status" value="1"/>
</dbReference>
<dbReference type="PANTHER" id="PTHR40388">
    <property type="entry name" value="BRYOPORIN"/>
    <property type="match status" value="1"/>
</dbReference>
<name>A0A8B6DHG7_MYTGA</name>
<keyword evidence="3" id="KW-1052">Target cell membrane</keyword>
<evidence type="ECO:0000256" key="5">
    <source>
        <dbReference type="ARBA" id="ARBA00023331"/>
    </source>
</evidence>
<dbReference type="EMBL" id="UYJE01003416">
    <property type="protein sequence ID" value="VDI19116.1"/>
    <property type="molecule type" value="Genomic_DNA"/>
</dbReference>
<dbReference type="AlphaFoldDB" id="A0A8B6DHG7"/>
<dbReference type="OrthoDB" id="10421404at2759"/>
<evidence type="ECO:0000256" key="2">
    <source>
        <dbReference type="ARBA" id="ARBA00004532"/>
    </source>
</evidence>
<dbReference type="PANTHER" id="PTHR40388:SF1">
    <property type="entry name" value="BRYOPORIN"/>
    <property type="match status" value="1"/>
</dbReference>
<evidence type="ECO:0000313" key="7">
    <source>
        <dbReference type="Proteomes" id="UP000596742"/>
    </source>
</evidence>
<comment type="caution">
    <text evidence="6">The sequence shown here is derived from an EMBL/GenBank/DDBJ whole genome shotgun (WGS) entry which is preliminary data.</text>
</comment>
<evidence type="ECO:0000256" key="4">
    <source>
        <dbReference type="ARBA" id="ARBA00023298"/>
    </source>
</evidence>
<dbReference type="SUPFAM" id="SSF63724">
    <property type="entry name" value="Cytolysin/lectin"/>
    <property type="match status" value="1"/>
</dbReference>
<sequence length="174" mass="19241">MAEEEAAVEGVEEALVVLAELAKTMDSGKSVSLMIKNTSDAALVDLSAFQTSGKIFGIPRNRIDPDRNGTLGFYKTPFGLCGAEGVVVYKMADRDLYLCIFYTVPFIGLNGFWIQWVDNFTMATKDLSTAMARNQWEITNQITWHDVDTTGYRATGFMTQGDDAKMIVQVSNLN</sequence>
<gene>
    <name evidence="6" type="ORF">MGAL_10B085695</name>
</gene>
<dbReference type="InterPro" id="IPR050677">
    <property type="entry name" value="Actinoporin_PFT"/>
</dbReference>